<feature type="transmembrane region" description="Helical" evidence="1">
    <location>
        <begin position="42"/>
        <end position="66"/>
    </location>
</feature>
<proteinExistence type="predicted"/>
<evidence type="ECO:0000256" key="1">
    <source>
        <dbReference type="SAM" id="Phobius"/>
    </source>
</evidence>
<keyword evidence="3" id="KW-1185">Reference proteome</keyword>
<sequence>MAAIALLIVVICGHLFVGRRPLSRFKQAKSSGWDAYFHVGAWGILFSMLAGLLVLAGAWIIDALGYGPMKTAKGFSPIVAEAIKPEWLALFYWAILSCILGWICGLAANTQRQIKLAIVNVTLEDELETILYISITSTIPIQITTKSRKIYIGFAMTQITRDDFSRREYTSILPLLSGYRDKDTMKIMLTNDYQEFYKNTDNVDLGQFRVVIPVSEITNVAFFDHAAHSYISRADQPIFTELSEEILETP</sequence>
<organism evidence="2 3">
    <name type="scientific">Paludibacterium purpuratum</name>
    <dbReference type="NCBI Taxonomy" id="1144873"/>
    <lineage>
        <taxon>Bacteria</taxon>
        <taxon>Pseudomonadati</taxon>
        <taxon>Pseudomonadota</taxon>
        <taxon>Betaproteobacteria</taxon>
        <taxon>Neisseriales</taxon>
        <taxon>Chromobacteriaceae</taxon>
        <taxon>Paludibacterium</taxon>
    </lineage>
</organism>
<reference evidence="2 3" key="1">
    <citation type="submission" date="2019-03" db="EMBL/GenBank/DDBJ databases">
        <title>Genomic Encyclopedia of Type Strains, Phase III (KMG-III): the genomes of soil and plant-associated and newly described type strains.</title>
        <authorList>
            <person name="Whitman W."/>
        </authorList>
    </citation>
    <scope>NUCLEOTIDE SEQUENCE [LARGE SCALE GENOMIC DNA]</scope>
    <source>
        <strain evidence="2 3">CECT 8976</strain>
    </source>
</reference>
<keyword evidence="1" id="KW-1133">Transmembrane helix</keyword>
<comment type="caution">
    <text evidence="2">The sequence shown here is derived from an EMBL/GenBank/DDBJ whole genome shotgun (WGS) entry which is preliminary data.</text>
</comment>
<gene>
    <name evidence="2" type="ORF">DFP86_10575</name>
</gene>
<evidence type="ECO:0000313" key="2">
    <source>
        <dbReference type="EMBL" id="TDR80220.1"/>
    </source>
</evidence>
<dbReference type="Proteomes" id="UP000295611">
    <property type="component" value="Unassembled WGS sequence"/>
</dbReference>
<dbReference type="OrthoDB" id="9180418at2"/>
<dbReference type="AlphaFoldDB" id="A0A4R7B6B6"/>
<feature type="transmembrane region" description="Helical" evidence="1">
    <location>
        <begin position="87"/>
        <end position="108"/>
    </location>
</feature>
<dbReference type="EMBL" id="SNZP01000005">
    <property type="protein sequence ID" value="TDR80220.1"/>
    <property type="molecule type" value="Genomic_DNA"/>
</dbReference>
<name>A0A4R7B6B6_9NEIS</name>
<dbReference type="RefSeq" id="WP_133679632.1">
    <property type="nucleotide sequence ID" value="NZ_SNZP01000005.1"/>
</dbReference>
<accession>A0A4R7B6B6</accession>
<evidence type="ECO:0000313" key="3">
    <source>
        <dbReference type="Proteomes" id="UP000295611"/>
    </source>
</evidence>
<protein>
    <submittedName>
        <fullName evidence="2">Uncharacterized protein</fullName>
    </submittedName>
</protein>
<keyword evidence="1" id="KW-0472">Membrane</keyword>
<keyword evidence="1" id="KW-0812">Transmembrane</keyword>